<dbReference type="PATRIC" id="fig|1121022.4.peg.2130"/>
<dbReference type="AlphaFoldDB" id="V4RJD4"/>
<comment type="caution">
    <text evidence="2">The sequence shown here is derived from an EMBL/GenBank/DDBJ whole genome shotgun (WGS) entry which is preliminary data.</text>
</comment>
<feature type="region of interest" description="Disordered" evidence="1">
    <location>
        <begin position="1"/>
        <end position="21"/>
    </location>
</feature>
<organism evidence="2 3">
    <name type="scientific">Asticcacaulis benevestitus DSM 16100 = ATCC BAA-896</name>
    <dbReference type="NCBI Taxonomy" id="1121022"/>
    <lineage>
        <taxon>Bacteria</taxon>
        <taxon>Pseudomonadati</taxon>
        <taxon>Pseudomonadota</taxon>
        <taxon>Alphaproteobacteria</taxon>
        <taxon>Caulobacterales</taxon>
        <taxon>Caulobacteraceae</taxon>
        <taxon>Asticcacaulis</taxon>
    </lineage>
</organism>
<accession>V4RJD4</accession>
<dbReference type="EMBL" id="AWGB01000017">
    <property type="protein sequence ID" value="ESQ91443.1"/>
    <property type="molecule type" value="Genomic_DNA"/>
</dbReference>
<keyword evidence="3" id="KW-1185">Reference proteome</keyword>
<feature type="compositionally biased region" description="Low complexity" evidence="1">
    <location>
        <begin position="1012"/>
        <end position="1026"/>
    </location>
</feature>
<feature type="region of interest" description="Disordered" evidence="1">
    <location>
        <begin position="1007"/>
        <end position="1026"/>
    </location>
</feature>
<dbReference type="SUPFAM" id="SSF81901">
    <property type="entry name" value="HCP-like"/>
    <property type="match status" value="1"/>
</dbReference>
<reference evidence="2 3" key="1">
    <citation type="journal article" date="2014" name="Nature">
        <title>Sequential evolution of bacterial morphology by co-option of a developmental regulator.</title>
        <authorList>
            <person name="Jiang C."/>
            <person name="Brown P.J."/>
            <person name="Ducret A."/>
            <person name="Brun Y.V."/>
        </authorList>
    </citation>
    <scope>NUCLEOTIDE SEQUENCE [LARGE SCALE GENOMIC DNA]</scope>
    <source>
        <strain evidence="2 3">DSM 16100</strain>
    </source>
</reference>
<dbReference type="OrthoDB" id="7431909at2"/>
<protein>
    <submittedName>
        <fullName evidence="2">Uncharacterized protein</fullName>
    </submittedName>
</protein>
<dbReference type="InterPro" id="IPR011990">
    <property type="entry name" value="TPR-like_helical_dom_sf"/>
</dbReference>
<evidence type="ECO:0000256" key="1">
    <source>
        <dbReference type="SAM" id="MobiDB-lite"/>
    </source>
</evidence>
<dbReference type="Gene3D" id="1.25.40.10">
    <property type="entry name" value="Tetratricopeptide repeat domain"/>
    <property type="match status" value="2"/>
</dbReference>
<evidence type="ECO:0000313" key="3">
    <source>
        <dbReference type="Proteomes" id="UP000017837"/>
    </source>
</evidence>
<evidence type="ECO:0000313" key="2">
    <source>
        <dbReference type="EMBL" id="ESQ91443.1"/>
    </source>
</evidence>
<dbReference type="STRING" id="1121022.GCA_000376105_01192"/>
<dbReference type="Proteomes" id="UP000017837">
    <property type="component" value="Unassembled WGS sequence"/>
</dbReference>
<dbReference type="eggNOG" id="COG0457">
    <property type="taxonomic scope" value="Bacteria"/>
</dbReference>
<dbReference type="RefSeq" id="WP_018080857.1">
    <property type="nucleotide sequence ID" value="NZ_AQWM01000003.1"/>
</dbReference>
<proteinExistence type="predicted"/>
<name>V4RJD4_9CAUL</name>
<gene>
    <name evidence="2" type="ORF">ABENE_10545</name>
</gene>
<sequence>MIRDHNASVEAADEPAHPEPHARTMELARRLLETPKSKPPFSMNRALRTSAIVAATVGMGMASLALGDPIAAPQIASRGDIDIRVGRNAKSGRIEIYGTIGSRASVRRDKGQVVIRLPGQAKPDLGDIRANPPVGIKSVELKSDARASELWLTVSDGFETRFGREDGAVFVQINPAAMDDAKPTDGKKDGKVVVNLQDIIKGDPKPAAEADKARVNPAPSAPVVALEVSAIDGGKDIAFPFAGPVATAVFRRGESVWVVFDSEVELRLPPTLKDGMIVQDAQWIRNDGFTALRLKAPTVGALSVANDGLVWRVRLGGKALDDRANELDVIRDDSTGVPSLNLNLAGASRVAWIRDPGVGDRMAVIPARGPVKKLSTTRTLLEATLSSTAQGAVIVHMAPDVKVTASSDLIEVSRPAGLTLSPTDPNARPSDATLVYKNALYPGMMNADWSAKPAEGFLARYNALQVAAADEGSLGSAAPTKARLAMARFLVGQGLYYEAQGALDLLVKTNARAQEDPQVRGLRVVARMLSGRYAQAVPDLSSSQLINDPASRLWAGYGEMHDGHHADAVKDFKAGLRALDQFPPEWRVRIGTTYAFSALQQKDLVTAEAMIGYALAQAQTPLEKLSAYLVSAQIIEAQGDKARAFKVYQAVARASDDEIAAPAAMHAAMLGYDLKKATSTQTLAALDTLRFRWRGDDTELQLIANMGQIYLSEGRYREALMVLKGGGQSFMSNPQSAQIQTSLNQAFRGLFLGGMADGLQPVEALGLFNDFKELTPIGADGDEMVRRIVRRLVDVDLLDQAAELLEYQVNNRLDGVAKSSVAADLAAIYLMDQNPQKALGALWNTRTTLLPKSVMAERRILEARALSELNEPDKALDVLGSDKSPEADEVRADIYWNKQDYALAATLLEKRLGDRWKSEQPLSPADEARVIRAAVAYSLQKDQPALTRLSTRFTKFSDTASSPDALRVALAPLDGGTLSAKDFAASAAATDTFSGWVSGMKKRFRQKDDAAAKAAKAPPAPAAKTA</sequence>